<dbReference type="InterPro" id="IPR013320">
    <property type="entry name" value="ConA-like_dom_sf"/>
</dbReference>
<dbReference type="SUPFAM" id="SSF49899">
    <property type="entry name" value="Concanavalin A-like lectins/glucanases"/>
    <property type="match status" value="1"/>
</dbReference>
<feature type="region of interest" description="Disordered" evidence="1">
    <location>
        <begin position="265"/>
        <end position="307"/>
    </location>
</feature>
<feature type="domain" description="Galectin" evidence="2">
    <location>
        <begin position="121"/>
        <end position="249"/>
    </location>
</feature>
<dbReference type="InterPro" id="IPR008893">
    <property type="entry name" value="WGR_domain"/>
</dbReference>
<dbReference type="PANTHER" id="PTHR36436">
    <property type="entry name" value="SLL5081 PROTEIN"/>
    <property type="match status" value="1"/>
</dbReference>
<evidence type="ECO:0000313" key="5">
    <source>
        <dbReference type="Proteomes" id="UP000050465"/>
    </source>
</evidence>
<sequence length="800" mass="88876">MSTDDQRSTSNTVYLELSDGKSHKFYGVTVDGTEITIRYGRIGTAGQSSSTSYPTVEAAQAEASKKINEKLKKGYIQIAARDDAAAPKQPTEVDSSTASGMSDRILDLATLDKARYEGRRVLGIPVEGSLSAIEVVVTGNLGSISPHVLGAFTINLDAGKDIAFHFDVRPNQRQIAHSTCISGQWGAGNSLTLPPEFTSGVQFTLRIAIEQDIVISLNDRVLDRYTHRLSPTLISTVHIVYYPESSPIQSLRIFDQSVKLFERTDPPTALPAGDRTISVTENPLPQEPASPDQPFSAPPPSTEVPELPPPTLELLNQATLSSSLPPSVAKKQLRSVRYPLGFVFREVHYCDLTIPLPRSLVCFEMVGTFNQLNESGFTIRLSAQKDDVYAFKFDPEQGQMWQWTYVAGVMSKEESIGIPSTIASGQVFHYVLTMTAAGNVVFYLNNQPFSYSPPQQLTAPPDMLRLQYVATGIKLQLARVLEPLEAKIQASHSRQAIASAAQAQQPLSPKIQTISAQETMDMPQFLQDLPDRLEPLRSFLESNLVPYIRFTATEVGRLNAGGNYPSDWGGDPLELWQSKIGGHPYLPKGMSYPADVTTGQMMMFLMQVDCADLPIVDGLNLPRQGLLQFYVGFDVPMCALSPEQHRILYFPEISQDKNDLATDFSFLAEPASAMEWYDHVYALSFSAQQDVFWDARGQLDESLKFPEHLTELRENFEEWIEDYEDRSSRYSQSQGGRRNKLGGYPELHSEVGEVLDGVSGRLLLEFDDESDENGRFYFYIEDSDLANLCFENVKSYIVPG</sequence>
<dbReference type="Pfam" id="PF00337">
    <property type="entry name" value="Gal-bind_lectin"/>
    <property type="match status" value="1"/>
</dbReference>
<protein>
    <submittedName>
        <fullName evidence="4">Uncharacterized protein</fullName>
    </submittedName>
</protein>
<dbReference type="InterPro" id="IPR015315">
    <property type="entry name" value="DUF1963"/>
</dbReference>
<feature type="domain" description="WGR" evidence="3">
    <location>
        <begin position="1"/>
        <end position="90"/>
    </location>
</feature>
<dbReference type="STRING" id="1666911.HLUCCA11_23780"/>
<organism evidence="4 5">
    <name type="scientific">Phormidesmis priestleyi Ana</name>
    <dbReference type="NCBI Taxonomy" id="1666911"/>
    <lineage>
        <taxon>Bacteria</taxon>
        <taxon>Bacillati</taxon>
        <taxon>Cyanobacteriota</taxon>
        <taxon>Cyanophyceae</taxon>
        <taxon>Leptolyngbyales</taxon>
        <taxon>Leptolyngbyaceae</taxon>
        <taxon>Phormidesmis</taxon>
    </lineage>
</organism>
<evidence type="ECO:0000259" key="2">
    <source>
        <dbReference type="PROSITE" id="PS51304"/>
    </source>
</evidence>
<dbReference type="Pfam" id="PF09234">
    <property type="entry name" value="DUF1963"/>
    <property type="match status" value="1"/>
</dbReference>
<evidence type="ECO:0000259" key="3">
    <source>
        <dbReference type="PROSITE" id="PS51977"/>
    </source>
</evidence>
<dbReference type="InterPro" id="IPR049809">
    <property type="entry name" value="YehF/YfeS-like_WGR"/>
</dbReference>
<dbReference type="SUPFAM" id="SSF142921">
    <property type="entry name" value="WGR domain-like"/>
    <property type="match status" value="1"/>
</dbReference>
<dbReference type="GO" id="GO:0030246">
    <property type="term" value="F:carbohydrate binding"/>
    <property type="evidence" value="ECO:0007669"/>
    <property type="project" value="InterPro"/>
</dbReference>
<comment type="caution">
    <text evidence="4">The sequence shown here is derived from an EMBL/GenBank/DDBJ whole genome shotgun (WGS) entry which is preliminary data.</text>
</comment>
<proteinExistence type="predicted"/>
<dbReference type="PANTHER" id="PTHR36436:SF6">
    <property type="entry name" value="SLL5081 PROTEIN"/>
    <property type="match status" value="1"/>
</dbReference>
<evidence type="ECO:0000256" key="1">
    <source>
        <dbReference type="SAM" id="MobiDB-lite"/>
    </source>
</evidence>
<dbReference type="PROSITE" id="PS51977">
    <property type="entry name" value="WGR"/>
    <property type="match status" value="1"/>
</dbReference>
<dbReference type="Gene3D" id="2.20.140.10">
    <property type="entry name" value="WGR domain"/>
    <property type="match status" value="1"/>
</dbReference>
<dbReference type="SMART" id="SM00276">
    <property type="entry name" value="GLECT"/>
    <property type="match status" value="1"/>
</dbReference>
<dbReference type="Proteomes" id="UP000050465">
    <property type="component" value="Unassembled WGS sequence"/>
</dbReference>
<dbReference type="SMART" id="SM00773">
    <property type="entry name" value="WGR"/>
    <property type="match status" value="1"/>
</dbReference>
<reference evidence="4 5" key="1">
    <citation type="submission" date="2015-09" db="EMBL/GenBank/DDBJ databases">
        <title>Identification and resolution of microdiversity through metagenomic sequencing of parallel consortia.</title>
        <authorList>
            <person name="Nelson W.C."/>
            <person name="Romine M.F."/>
            <person name="Lindemann S.R."/>
        </authorList>
    </citation>
    <scope>NUCLEOTIDE SEQUENCE [LARGE SCALE GENOMIC DNA]</scope>
    <source>
        <strain evidence="4">Ana</strain>
    </source>
</reference>
<dbReference type="EMBL" id="LJZR01000104">
    <property type="protein sequence ID" value="KPQ31423.1"/>
    <property type="molecule type" value="Genomic_DNA"/>
</dbReference>
<evidence type="ECO:0000313" key="4">
    <source>
        <dbReference type="EMBL" id="KPQ31423.1"/>
    </source>
</evidence>
<dbReference type="CDD" id="cd07996">
    <property type="entry name" value="WGR_MMR_like"/>
    <property type="match status" value="1"/>
</dbReference>
<dbReference type="PATRIC" id="fig|1666911.3.peg.956"/>
<dbReference type="CDD" id="cd00070">
    <property type="entry name" value="GLECT"/>
    <property type="match status" value="1"/>
</dbReference>
<dbReference type="SMART" id="SM00908">
    <property type="entry name" value="Gal-bind_lectin"/>
    <property type="match status" value="1"/>
</dbReference>
<gene>
    <name evidence="4" type="ORF">HLUCCA11_23780</name>
</gene>
<feature type="compositionally biased region" description="Pro residues" evidence="1">
    <location>
        <begin position="296"/>
        <end position="307"/>
    </location>
</feature>
<dbReference type="Pfam" id="PF05406">
    <property type="entry name" value="WGR"/>
    <property type="match status" value="1"/>
</dbReference>
<dbReference type="Gene3D" id="2.30.320.10">
    <property type="entry name" value="YwqG-like"/>
    <property type="match status" value="1"/>
</dbReference>
<dbReference type="InterPro" id="IPR036930">
    <property type="entry name" value="WGR_dom_sf"/>
</dbReference>
<dbReference type="InterPro" id="IPR001079">
    <property type="entry name" value="Galectin_CRD"/>
</dbReference>
<dbReference type="SUPFAM" id="SSF103032">
    <property type="entry name" value="Hypothetical protein YwqG"/>
    <property type="match status" value="1"/>
</dbReference>
<dbReference type="AlphaFoldDB" id="A0A0P8D5Z4"/>
<accession>A0A0P8D5Z4</accession>
<dbReference type="PROSITE" id="PS51304">
    <property type="entry name" value="GALECTIN"/>
    <property type="match status" value="1"/>
</dbReference>
<dbReference type="Gene3D" id="2.60.120.200">
    <property type="match status" value="1"/>
</dbReference>
<dbReference type="InterPro" id="IPR035948">
    <property type="entry name" value="YwqG-like_sf"/>
</dbReference>
<name>A0A0P8D5Z4_9CYAN</name>